<evidence type="ECO:0000313" key="3">
    <source>
        <dbReference type="EMBL" id="ETV70112.1"/>
    </source>
</evidence>
<dbReference type="InterPro" id="IPR038765">
    <property type="entry name" value="Papain-like_cys_pep_sf"/>
</dbReference>
<evidence type="ECO:0000256" key="1">
    <source>
        <dbReference type="SAM" id="MobiDB-lite"/>
    </source>
</evidence>
<feature type="region of interest" description="Disordered" evidence="1">
    <location>
        <begin position="385"/>
        <end position="404"/>
    </location>
</feature>
<organism evidence="3">
    <name type="scientific">Aphanomyces astaci</name>
    <name type="common">Crayfish plague agent</name>
    <dbReference type="NCBI Taxonomy" id="112090"/>
    <lineage>
        <taxon>Eukaryota</taxon>
        <taxon>Sar</taxon>
        <taxon>Stramenopiles</taxon>
        <taxon>Oomycota</taxon>
        <taxon>Saprolegniomycetes</taxon>
        <taxon>Saprolegniales</taxon>
        <taxon>Verrucalvaceae</taxon>
        <taxon>Aphanomyces</taxon>
    </lineage>
</organism>
<dbReference type="GO" id="GO:0005829">
    <property type="term" value="C:cytosol"/>
    <property type="evidence" value="ECO:0007669"/>
    <property type="project" value="TreeGrafter"/>
</dbReference>
<dbReference type="GO" id="GO:0016579">
    <property type="term" value="P:protein deubiquitination"/>
    <property type="evidence" value="ECO:0007669"/>
    <property type="project" value="InterPro"/>
</dbReference>
<evidence type="ECO:0000259" key="2">
    <source>
        <dbReference type="PROSITE" id="PS50235"/>
    </source>
</evidence>
<name>W4FRM0_APHAT</name>
<dbReference type="InterPro" id="IPR001394">
    <property type="entry name" value="Peptidase_C19_UCH"/>
</dbReference>
<dbReference type="PANTHER" id="PTHR24006:SF905">
    <property type="entry name" value="UBIQUITIN CARBOXYL-TERMINAL HYDROLASE 1"/>
    <property type="match status" value="1"/>
</dbReference>
<dbReference type="GO" id="GO:0005634">
    <property type="term" value="C:nucleus"/>
    <property type="evidence" value="ECO:0007669"/>
    <property type="project" value="TreeGrafter"/>
</dbReference>
<feature type="compositionally biased region" description="Low complexity" evidence="1">
    <location>
        <begin position="390"/>
        <end position="404"/>
    </location>
</feature>
<dbReference type="InterPro" id="IPR018200">
    <property type="entry name" value="USP_CS"/>
</dbReference>
<dbReference type="PANTHER" id="PTHR24006">
    <property type="entry name" value="UBIQUITIN CARBOXYL-TERMINAL HYDROLASE"/>
    <property type="match status" value="1"/>
</dbReference>
<dbReference type="InterPro" id="IPR028889">
    <property type="entry name" value="USP"/>
</dbReference>
<dbReference type="Pfam" id="PF00443">
    <property type="entry name" value="UCH"/>
    <property type="match status" value="1"/>
</dbReference>
<dbReference type="OrthoDB" id="420187at2759"/>
<reference evidence="3" key="1">
    <citation type="submission" date="2013-12" db="EMBL/GenBank/DDBJ databases">
        <title>The Genome Sequence of Aphanomyces astaci APO3.</title>
        <authorList>
            <consortium name="The Broad Institute Genomics Platform"/>
            <person name="Russ C."/>
            <person name="Tyler B."/>
            <person name="van West P."/>
            <person name="Dieguez-Uribeondo J."/>
            <person name="Young S.K."/>
            <person name="Zeng Q."/>
            <person name="Gargeya S."/>
            <person name="Fitzgerald M."/>
            <person name="Abouelleil A."/>
            <person name="Alvarado L."/>
            <person name="Chapman S.B."/>
            <person name="Gainer-Dewar J."/>
            <person name="Goldberg J."/>
            <person name="Griggs A."/>
            <person name="Gujja S."/>
            <person name="Hansen M."/>
            <person name="Howarth C."/>
            <person name="Imamovic A."/>
            <person name="Ireland A."/>
            <person name="Larimer J."/>
            <person name="McCowan C."/>
            <person name="Murphy C."/>
            <person name="Pearson M."/>
            <person name="Poon T.W."/>
            <person name="Priest M."/>
            <person name="Roberts A."/>
            <person name="Saif S."/>
            <person name="Shea T."/>
            <person name="Sykes S."/>
            <person name="Wortman J."/>
            <person name="Nusbaum C."/>
            <person name="Birren B."/>
        </authorList>
    </citation>
    <scope>NUCLEOTIDE SEQUENCE [LARGE SCALE GENOMIC DNA]</scope>
    <source>
        <strain evidence="3">APO3</strain>
    </source>
</reference>
<dbReference type="SUPFAM" id="SSF54001">
    <property type="entry name" value="Cysteine proteinases"/>
    <property type="match status" value="1"/>
</dbReference>
<gene>
    <name evidence="3" type="ORF">H257_14440</name>
</gene>
<dbReference type="PROSITE" id="PS00972">
    <property type="entry name" value="USP_1"/>
    <property type="match status" value="1"/>
</dbReference>
<dbReference type="RefSeq" id="XP_009840555.1">
    <property type="nucleotide sequence ID" value="XM_009842253.1"/>
</dbReference>
<dbReference type="Gene3D" id="3.90.70.10">
    <property type="entry name" value="Cysteine proteinases"/>
    <property type="match status" value="1"/>
</dbReference>
<dbReference type="VEuPathDB" id="FungiDB:H257_14440"/>
<dbReference type="EMBL" id="KI913170">
    <property type="protein sequence ID" value="ETV70112.1"/>
    <property type="molecule type" value="Genomic_DNA"/>
</dbReference>
<dbReference type="GeneID" id="20816436"/>
<sequence length="680" mass="75744">MDQILQGVLLSDKSDDEKKLCIDHILSCSLSREQHLSISGICWSLWPEGSTPALACVLVHALGQLPNQFIVCARRYLNNPATSEDDACFRWMQMETRHAEWIPVIKVLFLFLSMRPAQTLGRVVAVFQHCPCVPFSSFLVVKDLYLNTEKLANILIKCGRLPMVGHTCAWLKQVLLLLVHGEQWPVLLTGGNDVILSVAEQLQSADTVHGSLVVLETIFLGFQENADVFLAFFPHFYDRVAPWVTTPPSALPHSTLVYLHEFLQGLLFAFPGHPFVQAKLRHLCTLLPPLSTFDVEAFVEDLRWTNCKQGHESPFATIDSQISPSDYSPSATRRHADDIPGFVGLRNVGNTCYMNSVLQGLYHTLAVRSLAVASLTTTSTKLKRRLGADTTTTTSTSTTSSNRSSSSVATEFFHLVRQMHAQGSGCVDVKHVTRFRATLAAEFQTSRQQDASEFLHYVWDHVTARRDPAPAWKDSVFTGKYARHITCSRCHAVSTTTEEFLDIPVPVPTAAAIGPPLPLLTLLRAQFATESLTGANAYFCDGCHDRVDATKRTVVADAPSHLLVTMSRFQYNLQRGVREKVCTPVACTTSLHLPVHNNVDVGLPSNLGGDHVTYDLYAATIHAGSRADHGHYYTFARHEERWVLLNDSRVTSVDEGLVHHTLMQSTTDTPYILWYRRRNA</sequence>
<dbReference type="GO" id="GO:0004843">
    <property type="term" value="F:cysteine-type deubiquitinase activity"/>
    <property type="evidence" value="ECO:0007669"/>
    <property type="project" value="InterPro"/>
</dbReference>
<dbReference type="PROSITE" id="PS50235">
    <property type="entry name" value="USP_3"/>
    <property type="match status" value="1"/>
</dbReference>
<feature type="domain" description="USP" evidence="2">
    <location>
        <begin position="343"/>
        <end position="678"/>
    </location>
</feature>
<accession>W4FRM0</accession>
<dbReference type="AlphaFoldDB" id="W4FRM0"/>
<dbReference type="InterPro" id="IPR050164">
    <property type="entry name" value="Peptidase_C19"/>
</dbReference>
<dbReference type="STRING" id="112090.W4FRM0"/>
<protein>
    <recommendedName>
        <fullName evidence="2">USP domain-containing protein</fullName>
    </recommendedName>
</protein>
<proteinExistence type="predicted"/>